<sequence>MHANIETCLVIRVADTGIQPSYFTTFFVRKDWIPVSSTGMTPFVVNSLLLYGYTTLPLS</sequence>
<gene>
    <name evidence="1" type="ORF">ABS251_00190</name>
</gene>
<proteinExistence type="predicted"/>
<dbReference type="EMBL" id="CP159923">
    <property type="protein sequence ID" value="XCO72565.1"/>
    <property type="molecule type" value="Genomic_DNA"/>
</dbReference>
<dbReference type="AlphaFoldDB" id="A0AAU8MKC7"/>
<evidence type="ECO:0000313" key="1">
    <source>
        <dbReference type="EMBL" id="XCO72565.1"/>
    </source>
</evidence>
<reference evidence="1" key="1">
    <citation type="submission" date="2024-06" db="EMBL/GenBank/DDBJ databases">
        <authorList>
            <person name="Al-Khalidi N."/>
            <person name="Al-Zurfi S.M."/>
            <person name="Lahuf A."/>
        </authorList>
    </citation>
    <scope>NUCLEOTIDE SEQUENCE</scope>
    <source>
        <strain evidence="1">Karbala-1</strain>
    </source>
</reference>
<protein>
    <submittedName>
        <fullName evidence="1">Uncharacterized protein</fullName>
    </submittedName>
</protein>
<organism evidence="1">
    <name type="scientific">Wolbachia endosymbiont of Ephestia elutella</name>
    <dbReference type="NCBI Taxonomy" id="3231696"/>
    <lineage>
        <taxon>Bacteria</taxon>
        <taxon>Pseudomonadati</taxon>
        <taxon>Pseudomonadota</taxon>
        <taxon>Alphaproteobacteria</taxon>
        <taxon>Rickettsiales</taxon>
        <taxon>Anaplasmataceae</taxon>
        <taxon>Wolbachieae</taxon>
        <taxon>Wolbachia</taxon>
    </lineage>
</organism>
<name>A0AAU8MKC7_9RICK</name>
<accession>A0AAU8MKC7</accession>